<protein>
    <recommendedName>
        <fullName evidence="2">Protein kinase domain-containing protein</fullName>
    </recommendedName>
</protein>
<keyword evidence="4" id="KW-1185">Reference proteome</keyword>
<dbReference type="OrthoDB" id="447103at2759"/>
<evidence type="ECO:0000259" key="2">
    <source>
        <dbReference type="PROSITE" id="PS50011"/>
    </source>
</evidence>
<dbReference type="GO" id="GO:0004672">
    <property type="term" value="F:protein kinase activity"/>
    <property type="evidence" value="ECO:0007669"/>
    <property type="project" value="InterPro"/>
</dbReference>
<feature type="domain" description="Protein kinase" evidence="2">
    <location>
        <begin position="5"/>
        <end position="295"/>
    </location>
</feature>
<feature type="compositionally biased region" description="Low complexity" evidence="1">
    <location>
        <begin position="680"/>
        <end position="702"/>
    </location>
</feature>
<sequence length="901" mass="95588">MNFLKTLGSLVGTNATGGLPYSMDAPSMDGNVAAGGAAGESVVFEGLPDFVLHSGKSKQDPSNAVSIFKSRQPAGQLTQNALRRIKTLRHPNILAYLDGTEVPNNGPVIIVTEHVMPLSEFLTALRMEYGANSEEFSMCVSWGLRSVLLALQFINVDCKMMHGRLTPQSIFVTKGGDWKLGGFELTAEITNDGPSYIYTAFQQYADVNYKSPECLRSDWKTVATGPPYGVDTYAFACLMYYAFNDGQFQSSDVSTAANIPPAIRTQFRKAIDDNVARRPSPQKMLSCSYFDTPFIKRMDFLENLAVKNSDEKVAFYKELCANLETLPRCFGVHKILPALKAVVEFGAATGTKNGPVKLDPSASHMLPAMVQIGGSLSSEEFKAEVLPIIIKLFSCNDRAVRVQLLQMMEKFAIHFDAKLVNSAVVFDNLCSGFTDAAPVLRELTVKSMLHIADKLSDGNLNNRVMKYFAKLQSDSEPAIRTNTTICLGKIANKLNEATRPKVLFPAFARALKDPFPHARLAGLRSMTACQEFFTPQGIAGSIVPAISPLLIDISITVRDQAKISMDIFMKKVMDEAAHMKIREEKEAKERELKREAGEYEHGGDASASSATPPPSNGAHSSGGYASSLTAWASSAVASNVGKLVGSGGSSSSLSALGSGGTAASSRSSSFSKSQNADFNSASASASKSSSFSAFPDDLAAGEDGWGDDDDLDGLDSPKRTGSFGSSLSVNRGSTSSFTSPAVSSLSASLSSSSSVVKLSVSRGAATGSTLPSSHSTPATSAFTMNSDSAWGDDGDNWGGDDDFNFDTLAPKTSSLSVGSQKSNASSSSTAASTNAGLSTSARTSSFSTTASLSGGGIAGRKTASERRAEAQAKAKAKPEPLGAMKLQTTTSAKTDDWNWDF</sequence>
<comment type="caution">
    <text evidence="3">The sequence shown here is derived from an EMBL/GenBank/DDBJ whole genome shotgun (WGS) entry which is preliminary data.</text>
</comment>
<dbReference type="InterPro" id="IPR051177">
    <property type="entry name" value="CIK-Related_Protein"/>
</dbReference>
<evidence type="ECO:0000313" key="3">
    <source>
        <dbReference type="EMBL" id="KAG7395791.1"/>
    </source>
</evidence>
<dbReference type="Pfam" id="PF07714">
    <property type="entry name" value="PK_Tyr_Ser-Thr"/>
    <property type="match status" value="1"/>
</dbReference>
<proteinExistence type="predicted"/>
<organism evidence="3 4">
    <name type="scientific">Phytophthora boehmeriae</name>
    <dbReference type="NCBI Taxonomy" id="109152"/>
    <lineage>
        <taxon>Eukaryota</taxon>
        <taxon>Sar</taxon>
        <taxon>Stramenopiles</taxon>
        <taxon>Oomycota</taxon>
        <taxon>Peronosporomycetes</taxon>
        <taxon>Peronosporales</taxon>
        <taxon>Peronosporaceae</taxon>
        <taxon>Phytophthora</taxon>
    </lineage>
</organism>
<feature type="region of interest" description="Disordered" evidence="1">
    <location>
        <begin position="663"/>
        <end position="741"/>
    </location>
</feature>
<feature type="compositionally biased region" description="Polar residues" evidence="1">
    <location>
        <begin position="766"/>
        <end position="788"/>
    </location>
</feature>
<feature type="region of interest" description="Disordered" evidence="1">
    <location>
        <begin position="760"/>
        <end position="901"/>
    </location>
</feature>
<accession>A0A8T1WRD5</accession>
<feature type="compositionally biased region" description="Polar residues" evidence="1">
    <location>
        <begin position="722"/>
        <end position="732"/>
    </location>
</feature>
<feature type="compositionally biased region" description="Acidic residues" evidence="1">
    <location>
        <begin position="704"/>
        <end position="713"/>
    </location>
</feature>
<dbReference type="Proteomes" id="UP000693981">
    <property type="component" value="Unassembled WGS sequence"/>
</dbReference>
<name>A0A8T1WRD5_9STRA</name>
<dbReference type="AlphaFoldDB" id="A0A8T1WRD5"/>
<feature type="region of interest" description="Disordered" evidence="1">
    <location>
        <begin position="597"/>
        <end position="622"/>
    </location>
</feature>
<feature type="compositionally biased region" description="Acidic residues" evidence="1">
    <location>
        <begin position="790"/>
        <end position="804"/>
    </location>
</feature>
<feature type="compositionally biased region" description="Basic and acidic residues" evidence="1">
    <location>
        <begin position="862"/>
        <end position="878"/>
    </location>
</feature>
<feature type="compositionally biased region" description="Low complexity" evidence="1">
    <location>
        <begin position="822"/>
        <end position="852"/>
    </location>
</feature>
<dbReference type="PANTHER" id="PTHR12984">
    <property type="entry name" value="SCY1-RELATED S/T PROTEIN KINASE-LIKE"/>
    <property type="match status" value="1"/>
</dbReference>
<dbReference type="EMBL" id="JAGDFL010000188">
    <property type="protein sequence ID" value="KAG7395791.1"/>
    <property type="molecule type" value="Genomic_DNA"/>
</dbReference>
<feature type="compositionally biased region" description="Polar residues" evidence="1">
    <location>
        <begin position="810"/>
        <end position="821"/>
    </location>
</feature>
<dbReference type="PANTHER" id="PTHR12984:SF3">
    <property type="entry name" value="N-TERMINAL KINASE-LIKE PROTEIN"/>
    <property type="match status" value="1"/>
</dbReference>
<dbReference type="PROSITE" id="PS50011">
    <property type="entry name" value="PROTEIN_KINASE_DOM"/>
    <property type="match status" value="1"/>
</dbReference>
<dbReference type="InterPro" id="IPR001245">
    <property type="entry name" value="Ser-Thr/Tyr_kinase_cat_dom"/>
</dbReference>
<dbReference type="InterPro" id="IPR000719">
    <property type="entry name" value="Prot_kinase_dom"/>
</dbReference>
<evidence type="ECO:0000313" key="4">
    <source>
        <dbReference type="Proteomes" id="UP000693981"/>
    </source>
</evidence>
<reference evidence="3" key="1">
    <citation type="submission" date="2021-02" db="EMBL/GenBank/DDBJ databases">
        <authorList>
            <person name="Palmer J.M."/>
        </authorList>
    </citation>
    <scope>NUCLEOTIDE SEQUENCE</scope>
    <source>
        <strain evidence="3">SCRP23</strain>
    </source>
</reference>
<dbReference type="GO" id="GO:0005524">
    <property type="term" value="F:ATP binding"/>
    <property type="evidence" value="ECO:0007669"/>
    <property type="project" value="InterPro"/>
</dbReference>
<evidence type="ECO:0000256" key="1">
    <source>
        <dbReference type="SAM" id="MobiDB-lite"/>
    </source>
</evidence>
<feature type="compositionally biased region" description="Low complexity" evidence="1">
    <location>
        <begin position="663"/>
        <end position="673"/>
    </location>
</feature>
<dbReference type="SMART" id="SM00220">
    <property type="entry name" value="S_TKc"/>
    <property type="match status" value="1"/>
</dbReference>
<gene>
    <name evidence="3" type="ORF">PHYBOEH_003189</name>
</gene>